<dbReference type="SMART" id="SM00082">
    <property type="entry name" value="LRRCT"/>
    <property type="match status" value="1"/>
</dbReference>
<keyword evidence="3" id="KW-0677">Repeat</keyword>
<dbReference type="InterPro" id="IPR000483">
    <property type="entry name" value="Cys-rich_flank_reg_C"/>
</dbReference>
<feature type="domain" description="LRRCT" evidence="6">
    <location>
        <begin position="407"/>
        <end position="459"/>
    </location>
</feature>
<keyword evidence="1" id="KW-0433">Leucine-rich repeat</keyword>
<feature type="compositionally biased region" description="Low complexity" evidence="4">
    <location>
        <begin position="124"/>
        <end position="137"/>
    </location>
</feature>
<keyword evidence="5" id="KW-1133">Transmembrane helix</keyword>
<feature type="compositionally biased region" description="Basic residues" evidence="4">
    <location>
        <begin position="46"/>
        <end position="61"/>
    </location>
</feature>
<keyword evidence="2" id="KW-0732">Signal</keyword>
<dbReference type="InterPro" id="IPR003591">
    <property type="entry name" value="Leu-rich_rpt_typical-subtyp"/>
</dbReference>
<evidence type="ECO:0000256" key="5">
    <source>
        <dbReference type="SAM" id="Phobius"/>
    </source>
</evidence>
<dbReference type="GO" id="GO:0005886">
    <property type="term" value="C:plasma membrane"/>
    <property type="evidence" value="ECO:0007669"/>
    <property type="project" value="TreeGrafter"/>
</dbReference>
<dbReference type="InterPro" id="IPR001611">
    <property type="entry name" value="Leu-rich_rpt"/>
</dbReference>
<feature type="region of interest" description="Disordered" evidence="4">
    <location>
        <begin position="532"/>
        <end position="555"/>
    </location>
</feature>
<gene>
    <name evidence="8" type="primary">TPBGL</name>
</gene>
<evidence type="ECO:0000256" key="2">
    <source>
        <dbReference type="ARBA" id="ARBA00022729"/>
    </source>
</evidence>
<keyword evidence="5" id="KW-0812">Transmembrane</keyword>
<keyword evidence="5" id="KW-0472">Membrane</keyword>
<dbReference type="RefSeq" id="XP_030896538.1">
    <property type="nucleotide sequence ID" value="XM_031040678.1"/>
</dbReference>
<feature type="region of interest" description="Disordered" evidence="4">
    <location>
        <begin position="1"/>
        <end position="150"/>
    </location>
</feature>
<keyword evidence="7" id="KW-1185">Reference proteome</keyword>
<sequence>MGGDQGEASQSLGEPNFSAAPEPEKGEEKAQRPKALILGSLPPRLSARRARRLRWGRRRRPGGWEGGDKPCPLGSEPGAAAEVGGRRAGRGGYGGRGGSAPRLTPLAPARKVKAPRTLEPADGPTATASRSASRTCPTRPPPRPRGAPNSLVSAAAGALDAGAAAMAPRAGQPEQRGPLLPGLLLVAAALSRPAAPCPFQCYCFGGPKLLLRCASGAELRQPPRDVPPDARNLTIVGANLTVLRAAAFAGGDADGEEAAAAGGVRLPLLSALRLTHNNIEVVEDGAFDGLPSLTALDLSHNPLRALGGGAFRGLPALRSLQLNHALERGGPTLLVALDAALAQLDELRLLGLAGNALSRLPPAALRLPLLEQLDARLNALWGLGLEELRALERDGGLPAPRLLLADNPLRCGCAARPLLAWLRNATERVPDARRLRCAAPRALQDRPFLGLEEARLRCADRDADGRGEEVELAGPELEASYVFFGLVLALIGLIFLMVLYLNRRGIQRWLRNLREACRDQMEGYHYRYEQDADPRRAPAPVAPAGSRATSPGSGL</sequence>
<protein>
    <submittedName>
        <fullName evidence="8">Trophoblast glycoprotein-like</fullName>
    </submittedName>
</protein>
<dbReference type="InterPro" id="IPR052286">
    <property type="entry name" value="Wnt_signaling_inhibitor"/>
</dbReference>
<organism evidence="7 8">
    <name type="scientific">Leptonychotes weddellii</name>
    <name type="common">Weddell seal</name>
    <name type="synonym">Otaria weddellii</name>
    <dbReference type="NCBI Taxonomy" id="9713"/>
    <lineage>
        <taxon>Eukaryota</taxon>
        <taxon>Metazoa</taxon>
        <taxon>Chordata</taxon>
        <taxon>Craniata</taxon>
        <taxon>Vertebrata</taxon>
        <taxon>Euteleostomi</taxon>
        <taxon>Mammalia</taxon>
        <taxon>Eutheria</taxon>
        <taxon>Laurasiatheria</taxon>
        <taxon>Carnivora</taxon>
        <taxon>Caniformia</taxon>
        <taxon>Pinnipedia</taxon>
        <taxon>Phocidae</taxon>
        <taxon>Monachinae</taxon>
        <taxon>Lobodontini</taxon>
        <taxon>Leptonychotes</taxon>
    </lineage>
</organism>
<dbReference type="InterPro" id="IPR032675">
    <property type="entry name" value="LRR_dom_sf"/>
</dbReference>
<dbReference type="AlphaFoldDB" id="A0A7F8RUH7"/>
<evidence type="ECO:0000256" key="4">
    <source>
        <dbReference type="SAM" id="MobiDB-lite"/>
    </source>
</evidence>
<dbReference type="KEGG" id="lww:102743953"/>
<proteinExistence type="predicted"/>
<accession>A0A7F8RUH7</accession>
<dbReference type="OrthoDB" id="1574204at2759"/>
<feature type="compositionally biased region" description="Low complexity" evidence="4">
    <location>
        <begin position="538"/>
        <end position="548"/>
    </location>
</feature>
<dbReference type="Pfam" id="PF01463">
    <property type="entry name" value="LRRCT"/>
    <property type="match status" value="2"/>
</dbReference>
<dbReference type="CTD" id="100507050"/>
<dbReference type="Gene3D" id="3.80.10.10">
    <property type="entry name" value="Ribonuclease Inhibitor"/>
    <property type="match status" value="2"/>
</dbReference>
<dbReference type="GO" id="GO:0090090">
    <property type="term" value="P:negative regulation of canonical Wnt signaling pathway"/>
    <property type="evidence" value="ECO:0007669"/>
    <property type="project" value="TreeGrafter"/>
</dbReference>
<dbReference type="Pfam" id="PF13855">
    <property type="entry name" value="LRR_8"/>
    <property type="match status" value="1"/>
</dbReference>
<name>A0A7F8RUH7_LEPWE</name>
<evidence type="ECO:0000313" key="7">
    <source>
        <dbReference type="Proteomes" id="UP000245341"/>
    </source>
</evidence>
<reference evidence="8" key="1">
    <citation type="submission" date="2025-08" db="UniProtKB">
        <authorList>
            <consortium name="RefSeq"/>
        </authorList>
    </citation>
    <scope>IDENTIFICATION</scope>
    <source>
        <tissue evidence="8">Liver</tissue>
    </source>
</reference>
<evidence type="ECO:0000259" key="6">
    <source>
        <dbReference type="SMART" id="SM00082"/>
    </source>
</evidence>
<dbReference type="SMART" id="SM00369">
    <property type="entry name" value="LRR_TYP"/>
    <property type="match status" value="3"/>
</dbReference>
<dbReference type="Proteomes" id="UP000245341">
    <property type="component" value="Unplaced"/>
</dbReference>
<dbReference type="PANTHER" id="PTHR24364">
    <property type="entry name" value="LP06937P"/>
    <property type="match status" value="1"/>
</dbReference>
<feature type="compositionally biased region" description="Basic and acidic residues" evidence="4">
    <location>
        <begin position="22"/>
        <end position="31"/>
    </location>
</feature>
<evidence type="ECO:0000313" key="8">
    <source>
        <dbReference type="RefSeq" id="XP_030896538.1"/>
    </source>
</evidence>
<dbReference type="PANTHER" id="PTHR24364:SF16">
    <property type="entry name" value="TROPHOBLAST GLYCOPROTEIN-LIKE"/>
    <property type="match status" value="1"/>
</dbReference>
<dbReference type="SUPFAM" id="SSF52058">
    <property type="entry name" value="L domain-like"/>
    <property type="match status" value="1"/>
</dbReference>
<evidence type="ECO:0000256" key="1">
    <source>
        <dbReference type="ARBA" id="ARBA00022614"/>
    </source>
</evidence>
<evidence type="ECO:0000256" key="3">
    <source>
        <dbReference type="ARBA" id="ARBA00022737"/>
    </source>
</evidence>
<feature type="transmembrane region" description="Helical" evidence="5">
    <location>
        <begin position="481"/>
        <end position="501"/>
    </location>
</feature>
<dbReference type="GeneID" id="102743953"/>